<dbReference type="eggNOG" id="ENOG502QWKA">
    <property type="taxonomic scope" value="Eukaryota"/>
</dbReference>
<organism evidence="2 3">
    <name type="scientific">Morus notabilis</name>
    <dbReference type="NCBI Taxonomy" id="981085"/>
    <lineage>
        <taxon>Eukaryota</taxon>
        <taxon>Viridiplantae</taxon>
        <taxon>Streptophyta</taxon>
        <taxon>Embryophyta</taxon>
        <taxon>Tracheophyta</taxon>
        <taxon>Spermatophyta</taxon>
        <taxon>Magnoliopsida</taxon>
        <taxon>eudicotyledons</taxon>
        <taxon>Gunneridae</taxon>
        <taxon>Pentapetalae</taxon>
        <taxon>rosids</taxon>
        <taxon>fabids</taxon>
        <taxon>Rosales</taxon>
        <taxon>Moraceae</taxon>
        <taxon>Moreae</taxon>
        <taxon>Morus</taxon>
    </lineage>
</organism>
<sequence>MGWLEKLLFVCFLIFGAAIDGSQGDAMVTGTVFCDQCKDGQRSLFDYPVYGVKIKVVCTDSNGQVTMSREETTNWFGNYAVKFDGAPDLSGCYAQVSSTGQDSQSGCTAAAGPAQQLRLMFRMFDMEMYVANSLLAQPSQPMSNCPRSYNPAPAPVTPANPPPVYAPVTPAPVTPTNPSPPAFGPPLPHLPPLPPLPPMPPVPFLEATACSHDNWTTPEYKCYWRAVNPDTKVATIFGPFAARRYGTDMTLWQGLQGRGDSYRTLLRESITSFLNSYNSLQFPYHTIGVIQHTNWALMGSPRSVLLTALRFKRANSGYGNISCRFTPCKD</sequence>
<dbReference type="KEGG" id="mnt:21407679"/>
<name>W9R6T3_9ROSA</name>
<feature type="signal peptide" evidence="1">
    <location>
        <begin position="1"/>
        <end position="24"/>
    </location>
</feature>
<evidence type="ECO:0000313" key="2">
    <source>
        <dbReference type="EMBL" id="EXB39266.1"/>
    </source>
</evidence>
<dbReference type="PANTHER" id="PTHR33210:SF24">
    <property type="entry name" value="POLLEN OLE E 1 ALLERGEN AND EXTENSIN FAMILY PROTEIN"/>
    <property type="match status" value="1"/>
</dbReference>
<dbReference type="Proteomes" id="UP000030645">
    <property type="component" value="Unassembled WGS sequence"/>
</dbReference>
<reference evidence="3" key="1">
    <citation type="submission" date="2013-01" db="EMBL/GenBank/DDBJ databases">
        <title>Draft Genome Sequence of a Mulberry Tree, Morus notabilis C.K. Schneid.</title>
        <authorList>
            <person name="He N."/>
            <person name="Zhao S."/>
        </authorList>
    </citation>
    <scope>NUCLEOTIDE SEQUENCE</scope>
</reference>
<proteinExistence type="predicted"/>
<dbReference type="InterPro" id="IPR039923">
    <property type="entry name" value="Protodermal_1"/>
</dbReference>
<dbReference type="EMBL" id="KE343721">
    <property type="protein sequence ID" value="EXB39266.1"/>
    <property type="molecule type" value="Genomic_DNA"/>
</dbReference>
<feature type="chain" id="PRO_5004928139" evidence="1">
    <location>
        <begin position="25"/>
        <end position="330"/>
    </location>
</feature>
<protein>
    <submittedName>
        <fullName evidence="2">Uncharacterized protein</fullName>
    </submittedName>
</protein>
<keyword evidence="1" id="KW-0732">Signal</keyword>
<dbReference type="Pfam" id="PF01190">
    <property type="entry name" value="Pollen_Ole_e_1"/>
    <property type="match status" value="1"/>
</dbReference>
<evidence type="ECO:0000313" key="3">
    <source>
        <dbReference type="Proteomes" id="UP000030645"/>
    </source>
</evidence>
<dbReference type="PANTHER" id="PTHR33210">
    <property type="entry name" value="PROTODERMAL FACTOR 1"/>
    <property type="match status" value="1"/>
</dbReference>
<accession>W9R6T3</accession>
<evidence type="ECO:0000256" key="1">
    <source>
        <dbReference type="SAM" id="SignalP"/>
    </source>
</evidence>
<dbReference type="OrthoDB" id="1192906at2759"/>
<gene>
    <name evidence="2" type="ORF">L484_024961</name>
</gene>
<dbReference type="AlphaFoldDB" id="W9R6T3"/>
<keyword evidence="3" id="KW-1185">Reference proteome</keyword>
<dbReference type="STRING" id="981085.W9R6T3"/>